<name>L1KW15_9ACTN</name>
<accession>L1KW15</accession>
<reference evidence="2 3" key="1">
    <citation type="submission" date="2012-11" db="EMBL/GenBank/DDBJ databases">
        <authorList>
            <person name="Huguet-Tapia J.C."/>
            <person name="Durkin A.S."/>
            <person name="Pettis G.S."/>
            <person name="Badger J.H."/>
        </authorList>
    </citation>
    <scope>NUCLEOTIDE SEQUENCE [LARGE SCALE GENOMIC DNA]</scope>
    <source>
        <strain evidence="2 3">91-03</strain>
    </source>
</reference>
<organism evidence="2 3">
    <name type="scientific">Streptomyces ipomoeae 91-03</name>
    <dbReference type="NCBI Taxonomy" id="698759"/>
    <lineage>
        <taxon>Bacteria</taxon>
        <taxon>Bacillati</taxon>
        <taxon>Actinomycetota</taxon>
        <taxon>Actinomycetes</taxon>
        <taxon>Kitasatosporales</taxon>
        <taxon>Streptomycetaceae</taxon>
        <taxon>Streptomyces</taxon>
    </lineage>
</organism>
<evidence type="ECO:0000313" key="2">
    <source>
        <dbReference type="EMBL" id="EKX64665.1"/>
    </source>
</evidence>
<dbReference type="AlphaFoldDB" id="L1KW15"/>
<dbReference type="Proteomes" id="UP000010411">
    <property type="component" value="Unassembled WGS sequence"/>
</dbReference>
<feature type="region of interest" description="Disordered" evidence="1">
    <location>
        <begin position="26"/>
        <end position="54"/>
    </location>
</feature>
<gene>
    <name evidence="2" type="ORF">STRIP9103_08957</name>
</gene>
<keyword evidence="3" id="KW-1185">Reference proteome</keyword>
<feature type="compositionally biased region" description="Basic and acidic residues" evidence="1">
    <location>
        <begin position="28"/>
        <end position="45"/>
    </location>
</feature>
<sequence length="54" mass="6043">MTERYTSADGMSAVALSVWHACSGRRAARQERRSWNDPSMLREARGTSFGLEVP</sequence>
<comment type="caution">
    <text evidence="2">The sequence shown here is derived from an EMBL/GenBank/DDBJ whole genome shotgun (WGS) entry which is preliminary data.</text>
</comment>
<protein>
    <submittedName>
        <fullName evidence="2">Uncharacterized protein</fullName>
    </submittedName>
</protein>
<dbReference type="EMBL" id="AEJC01000359">
    <property type="protein sequence ID" value="EKX64665.1"/>
    <property type="molecule type" value="Genomic_DNA"/>
</dbReference>
<evidence type="ECO:0000256" key="1">
    <source>
        <dbReference type="SAM" id="MobiDB-lite"/>
    </source>
</evidence>
<evidence type="ECO:0000313" key="3">
    <source>
        <dbReference type="Proteomes" id="UP000010411"/>
    </source>
</evidence>
<proteinExistence type="predicted"/>